<proteinExistence type="predicted"/>
<evidence type="ECO:0000313" key="1">
    <source>
        <dbReference type="EMBL" id="JAH33917.1"/>
    </source>
</evidence>
<dbReference type="EMBL" id="GBXM01071736">
    <property type="protein sequence ID" value="JAH36841.1"/>
    <property type="molecule type" value="Transcribed_RNA"/>
</dbReference>
<dbReference type="AlphaFoldDB" id="A0A0E9RYE9"/>
<dbReference type="EMBL" id="GBXM01074660">
    <property type="protein sequence ID" value="JAH33917.1"/>
    <property type="molecule type" value="Transcribed_RNA"/>
</dbReference>
<accession>A0A0E9RYE9</accession>
<sequence>MFYTLTNLKGQHEHIHTGTASNQNRF</sequence>
<organism evidence="1">
    <name type="scientific">Anguilla anguilla</name>
    <name type="common">European freshwater eel</name>
    <name type="synonym">Muraena anguilla</name>
    <dbReference type="NCBI Taxonomy" id="7936"/>
    <lineage>
        <taxon>Eukaryota</taxon>
        <taxon>Metazoa</taxon>
        <taxon>Chordata</taxon>
        <taxon>Craniata</taxon>
        <taxon>Vertebrata</taxon>
        <taxon>Euteleostomi</taxon>
        <taxon>Actinopterygii</taxon>
        <taxon>Neopterygii</taxon>
        <taxon>Teleostei</taxon>
        <taxon>Anguilliformes</taxon>
        <taxon>Anguillidae</taxon>
        <taxon>Anguilla</taxon>
    </lineage>
</organism>
<protein>
    <submittedName>
        <fullName evidence="1">Uncharacterized protein</fullName>
    </submittedName>
</protein>
<name>A0A0E9RYE9_ANGAN</name>
<reference evidence="1" key="1">
    <citation type="submission" date="2014-11" db="EMBL/GenBank/DDBJ databases">
        <authorList>
            <person name="Amaro Gonzalez C."/>
        </authorList>
    </citation>
    <scope>NUCLEOTIDE SEQUENCE</scope>
</reference>
<reference evidence="1" key="2">
    <citation type="journal article" date="2015" name="Fish Shellfish Immunol.">
        <title>Early steps in the European eel (Anguilla anguilla)-Vibrio vulnificus interaction in the gills: Role of the RtxA13 toxin.</title>
        <authorList>
            <person name="Callol A."/>
            <person name="Pajuelo D."/>
            <person name="Ebbesson L."/>
            <person name="Teles M."/>
            <person name="MacKenzie S."/>
            <person name="Amaro C."/>
        </authorList>
    </citation>
    <scope>NUCLEOTIDE SEQUENCE</scope>
</reference>